<dbReference type="PROSITE" id="PS50866">
    <property type="entry name" value="GOLD"/>
    <property type="match status" value="1"/>
</dbReference>
<feature type="chain" id="PRO_5003774329" description="GOLD domain-containing protein" evidence="10">
    <location>
        <begin position="22"/>
        <end position="249"/>
    </location>
</feature>
<protein>
    <recommendedName>
        <fullName evidence="11">GOLD domain-containing protein</fullName>
    </recommendedName>
</protein>
<dbReference type="GO" id="GO:0016020">
    <property type="term" value="C:membrane"/>
    <property type="evidence" value="ECO:0007669"/>
    <property type="project" value="UniProtKB-SubCell"/>
</dbReference>
<keyword evidence="13" id="KW-1185">Reference proteome</keyword>
<dbReference type="STRING" id="4533.J3MTQ2"/>
<evidence type="ECO:0000256" key="4">
    <source>
        <dbReference type="ARBA" id="ARBA00022729"/>
    </source>
</evidence>
<dbReference type="eggNOG" id="KOG1691">
    <property type="taxonomic scope" value="Eukaryota"/>
</dbReference>
<organism evidence="12">
    <name type="scientific">Oryza brachyantha</name>
    <name type="common">malo sina</name>
    <dbReference type="NCBI Taxonomy" id="4533"/>
    <lineage>
        <taxon>Eukaryota</taxon>
        <taxon>Viridiplantae</taxon>
        <taxon>Streptophyta</taxon>
        <taxon>Embryophyta</taxon>
        <taxon>Tracheophyta</taxon>
        <taxon>Spermatophyta</taxon>
        <taxon>Magnoliopsida</taxon>
        <taxon>Liliopsida</taxon>
        <taxon>Poales</taxon>
        <taxon>Poaceae</taxon>
        <taxon>BOP clade</taxon>
        <taxon>Oryzoideae</taxon>
        <taxon>Oryzeae</taxon>
        <taxon>Oryzinae</taxon>
        <taxon>Oryza</taxon>
    </lineage>
</organism>
<proteinExistence type="inferred from homology"/>
<dbReference type="SMART" id="SM01190">
    <property type="entry name" value="EMP24_GP25L"/>
    <property type="match status" value="1"/>
</dbReference>
<evidence type="ECO:0000256" key="2">
    <source>
        <dbReference type="ARBA" id="ARBA00007104"/>
    </source>
</evidence>
<dbReference type="HOGENOM" id="CLU_066963_3_2_1"/>
<feature type="signal peptide" evidence="10">
    <location>
        <begin position="1"/>
        <end position="21"/>
    </location>
</feature>
<dbReference type="Gramene" id="OB08G24830.1">
    <property type="protein sequence ID" value="OB08G24830.1"/>
    <property type="gene ID" value="OB08G24830"/>
</dbReference>
<keyword evidence="3 7" id="KW-0812">Transmembrane</keyword>
<sequence length="249" mass="28303">MAQRSVVLALALWCLVAGGEAVWLELSTTAAKCFSEEIQSNIIVIGDYSILFDAYPTRPVLSVKVTSPYGNVLHHKDKVMQGQFSFNTAEAGNYLACFWVDNVAREMVVNLNLEWRIGIATKDWDALAKTEKLEGVALELAKLETAVEEIRENLMYLISKEADMRDVSDWTNSKITWLSLMSLSVCIMASIAQLWHLKRLKMISGSYTKLMQQELLKCHNFIENFTFIERLSRDAKFQCKKNHLRASVI</sequence>
<evidence type="ECO:0000256" key="9">
    <source>
        <dbReference type="SAM" id="Phobius"/>
    </source>
</evidence>
<evidence type="ECO:0000256" key="7">
    <source>
        <dbReference type="RuleBase" id="RU003827"/>
    </source>
</evidence>
<evidence type="ECO:0000313" key="13">
    <source>
        <dbReference type="Proteomes" id="UP000006038"/>
    </source>
</evidence>
<reference evidence="12" key="2">
    <citation type="submission" date="2013-04" db="UniProtKB">
        <authorList>
            <consortium name="EnsemblPlants"/>
        </authorList>
    </citation>
    <scope>IDENTIFICATION</scope>
</reference>
<evidence type="ECO:0000256" key="3">
    <source>
        <dbReference type="ARBA" id="ARBA00022692"/>
    </source>
</evidence>
<evidence type="ECO:0000256" key="6">
    <source>
        <dbReference type="ARBA" id="ARBA00023136"/>
    </source>
</evidence>
<dbReference type="AlphaFoldDB" id="J3MTQ2"/>
<feature type="transmembrane region" description="Helical" evidence="9">
    <location>
        <begin position="175"/>
        <end position="195"/>
    </location>
</feature>
<name>J3MTQ2_ORYBR</name>
<evidence type="ECO:0000256" key="10">
    <source>
        <dbReference type="SAM" id="SignalP"/>
    </source>
</evidence>
<dbReference type="Proteomes" id="UP000006038">
    <property type="component" value="Chromosome 8"/>
</dbReference>
<keyword evidence="5 9" id="KW-1133">Transmembrane helix</keyword>
<keyword evidence="6 9" id="KW-0472">Membrane</keyword>
<comment type="subcellular location">
    <subcellularLocation>
        <location evidence="1 7">Membrane</location>
        <topology evidence="1 7">Single-pass type I membrane protein</topology>
    </subcellularLocation>
</comment>
<evidence type="ECO:0000313" key="12">
    <source>
        <dbReference type="EnsemblPlants" id="OB08G24830.1"/>
    </source>
</evidence>
<reference evidence="12" key="1">
    <citation type="journal article" date="2013" name="Nat. Commun.">
        <title>Whole-genome sequencing of Oryza brachyantha reveals mechanisms underlying Oryza genome evolution.</title>
        <authorList>
            <person name="Chen J."/>
            <person name="Huang Q."/>
            <person name="Gao D."/>
            <person name="Wang J."/>
            <person name="Lang Y."/>
            <person name="Liu T."/>
            <person name="Li B."/>
            <person name="Bai Z."/>
            <person name="Luis Goicoechea J."/>
            <person name="Liang C."/>
            <person name="Chen C."/>
            <person name="Zhang W."/>
            <person name="Sun S."/>
            <person name="Liao Y."/>
            <person name="Zhang X."/>
            <person name="Yang L."/>
            <person name="Song C."/>
            <person name="Wang M."/>
            <person name="Shi J."/>
            <person name="Liu G."/>
            <person name="Liu J."/>
            <person name="Zhou H."/>
            <person name="Zhou W."/>
            <person name="Yu Q."/>
            <person name="An N."/>
            <person name="Chen Y."/>
            <person name="Cai Q."/>
            <person name="Wang B."/>
            <person name="Liu B."/>
            <person name="Min J."/>
            <person name="Huang Y."/>
            <person name="Wu H."/>
            <person name="Li Z."/>
            <person name="Zhang Y."/>
            <person name="Yin Y."/>
            <person name="Song W."/>
            <person name="Jiang J."/>
            <person name="Jackson S.A."/>
            <person name="Wing R.A."/>
            <person name="Wang J."/>
            <person name="Chen M."/>
        </authorList>
    </citation>
    <scope>NUCLEOTIDE SEQUENCE [LARGE SCALE GENOMIC DNA]</scope>
    <source>
        <strain evidence="12">cv. IRGC 101232</strain>
    </source>
</reference>
<dbReference type="Pfam" id="PF01105">
    <property type="entry name" value="EMP24_GP25L"/>
    <property type="match status" value="1"/>
</dbReference>
<accession>J3MTQ2</accession>
<dbReference type="InterPro" id="IPR015720">
    <property type="entry name" value="Emp24-like"/>
</dbReference>
<comment type="similarity">
    <text evidence="2 7">Belongs to the EMP24/GP25L family.</text>
</comment>
<dbReference type="InterPro" id="IPR009038">
    <property type="entry name" value="GOLD_dom"/>
</dbReference>
<keyword evidence="8" id="KW-0175">Coiled coil</keyword>
<keyword evidence="4 10" id="KW-0732">Signal</keyword>
<evidence type="ECO:0000256" key="1">
    <source>
        <dbReference type="ARBA" id="ARBA00004479"/>
    </source>
</evidence>
<dbReference type="PANTHER" id="PTHR22811">
    <property type="entry name" value="TRANSMEMBRANE EMP24 DOMAIN-CONTAINING PROTEIN"/>
    <property type="match status" value="1"/>
</dbReference>
<dbReference type="OMA" id="HGNLMYL"/>
<feature type="coiled-coil region" evidence="8">
    <location>
        <begin position="133"/>
        <end position="160"/>
    </location>
</feature>
<dbReference type="EnsemblPlants" id="OB08G24830.1">
    <property type="protein sequence ID" value="OB08G24830.1"/>
    <property type="gene ID" value="OB08G24830"/>
</dbReference>
<feature type="domain" description="GOLD" evidence="11">
    <location>
        <begin position="31"/>
        <end position="119"/>
    </location>
</feature>
<evidence type="ECO:0000259" key="11">
    <source>
        <dbReference type="PROSITE" id="PS50866"/>
    </source>
</evidence>
<evidence type="ECO:0000256" key="8">
    <source>
        <dbReference type="SAM" id="Coils"/>
    </source>
</evidence>
<evidence type="ECO:0000256" key="5">
    <source>
        <dbReference type="ARBA" id="ARBA00022989"/>
    </source>
</evidence>